<reference evidence="3" key="1">
    <citation type="journal article" date="2019" name="Int. J. Syst. Evol. Microbiol.">
        <title>The Global Catalogue of Microorganisms (GCM) 10K type strain sequencing project: providing services to taxonomists for standard genome sequencing and annotation.</title>
        <authorList>
            <consortium name="The Broad Institute Genomics Platform"/>
            <consortium name="The Broad Institute Genome Sequencing Center for Infectious Disease"/>
            <person name="Wu L."/>
            <person name="Ma J."/>
        </authorList>
    </citation>
    <scope>NUCLEOTIDE SEQUENCE [LARGE SCALE GENOMIC DNA]</scope>
    <source>
        <strain evidence="3">JCM 18303</strain>
    </source>
</reference>
<dbReference type="InterPro" id="IPR008948">
    <property type="entry name" value="L-Aspartase-like"/>
</dbReference>
<protein>
    <submittedName>
        <fullName evidence="2">Aromatic amino acid ammonia-lyase</fullName>
    </submittedName>
</protein>
<gene>
    <name evidence="2" type="ORF">GCM10023321_16930</name>
</gene>
<dbReference type="Pfam" id="PF00221">
    <property type="entry name" value="Lyase_aromatic"/>
    <property type="match status" value="1"/>
</dbReference>
<dbReference type="Gene3D" id="1.20.200.10">
    <property type="entry name" value="Fumarase/aspartase (Central domain)"/>
    <property type="match status" value="1"/>
</dbReference>
<comment type="caution">
    <text evidence="2">The sequence shown here is derived from an EMBL/GenBank/DDBJ whole genome shotgun (WGS) entry which is preliminary data.</text>
</comment>
<dbReference type="Gene3D" id="1.10.275.10">
    <property type="entry name" value="Fumarase/aspartase (N-terminal domain)"/>
    <property type="match status" value="1"/>
</dbReference>
<evidence type="ECO:0000313" key="3">
    <source>
        <dbReference type="Proteomes" id="UP001428817"/>
    </source>
</evidence>
<dbReference type="PROSITE" id="PS00488">
    <property type="entry name" value="PAL_HISTIDASE"/>
    <property type="match status" value="1"/>
</dbReference>
<keyword evidence="1" id="KW-0456">Lyase</keyword>
<evidence type="ECO:0000256" key="1">
    <source>
        <dbReference type="ARBA" id="ARBA00023239"/>
    </source>
</evidence>
<proteinExistence type="predicted"/>
<dbReference type="InterPro" id="IPR001106">
    <property type="entry name" value="Aromatic_Lyase"/>
</dbReference>
<dbReference type="InterPro" id="IPR024083">
    <property type="entry name" value="Fumarase/histidase_N"/>
</dbReference>
<evidence type="ECO:0000313" key="2">
    <source>
        <dbReference type="EMBL" id="GAA5150865.1"/>
    </source>
</evidence>
<sequence>MVVVRACRVLRFPGRLTPSDLEAAAEPVRVEIGEQALRGIRDCRAYVDEVVASGRPVYGATTGYGSLVGYHPRPDPAEQSQGLVDFLATGQGEALPPAVVRAMLLARTWSLAQGRSGVPPSVVSALVDALATPLAPVVPEYGSVGASGDLTPLAHAVAALMGRGEMFVGATRLPASVALERAGLAPLTLAGRDGLALVNGTSLTSAAAGLAGARALRSVAAGLALSALLAEVLGAGHEFTSERLLRAAGHRGGIDAAGYLRERLRGATPSGRRPLQEPYSLRCVPQLAGAVLGAARQATEVVTTDLNGVSDNPLFFPGEGEVVHGGNFFSQPVAFAADLLSIVLTQLANLAERQLDLLMDPHRSNGLPASLAAEPGRQHGLTGVQITATAIVVAMRRAVTPAAMQSIPTNQHNQDVVPLGTQAALSAYEQARKLRWVQGSLAVALRQAVHLGGREPGSAAGSELLARLAERVDPVDPDRPLDVDVRRAAGVLDELPTAPLAG</sequence>
<keyword evidence="3" id="KW-1185">Reference proteome</keyword>
<dbReference type="InterPro" id="IPR022313">
    <property type="entry name" value="Phe/His_NH3-lyase_AS"/>
</dbReference>
<dbReference type="SUPFAM" id="SSF48557">
    <property type="entry name" value="L-aspartase-like"/>
    <property type="match status" value="1"/>
</dbReference>
<dbReference type="PANTHER" id="PTHR10362">
    <property type="entry name" value="HISTIDINE AMMONIA-LYASE"/>
    <property type="match status" value="1"/>
</dbReference>
<name>A0ABP9PXW3_9PSEU</name>
<dbReference type="Proteomes" id="UP001428817">
    <property type="component" value="Unassembled WGS sequence"/>
</dbReference>
<organism evidence="2 3">
    <name type="scientific">Pseudonocardia eucalypti</name>
    <dbReference type="NCBI Taxonomy" id="648755"/>
    <lineage>
        <taxon>Bacteria</taxon>
        <taxon>Bacillati</taxon>
        <taxon>Actinomycetota</taxon>
        <taxon>Actinomycetes</taxon>
        <taxon>Pseudonocardiales</taxon>
        <taxon>Pseudonocardiaceae</taxon>
        <taxon>Pseudonocardia</taxon>
    </lineage>
</organism>
<dbReference type="CDD" id="cd00332">
    <property type="entry name" value="PAL-HAL"/>
    <property type="match status" value="1"/>
</dbReference>
<dbReference type="EMBL" id="BAABJP010000007">
    <property type="protein sequence ID" value="GAA5150865.1"/>
    <property type="molecule type" value="Genomic_DNA"/>
</dbReference>
<accession>A0ABP9PXW3</accession>